<dbReference type="WBParaSite" id="ACAC_0000474101-mRNA-1">
    <property type="protein sequence ID" value="ACAC_0000474101-mRNA-1"/>
    <property type="gene ID" value="ACAC_0000474101"/>
</dbReference>
<dbReference type="GO" id="GO:0003824">
    <property type="term" value="F:catalytic activity"/>
    <property type="evidence" value="ECO:0007669"/>
    <property type="project" value="UniProtKB-ARBA"/>
</dbReference>
<evidence type="ECO:0000313" key="3">
    <source>
        <dbReference type="WBParaSite" id="ACAC_0000474101-mRNA-1"/>
    </source>
</evidence>
<accession>A0A0K0D3U6</accession>
<dbReference type="Pfam" id="PF16363">
    <property type="entry name" value="GDP_Man_Dehyd"/>
    <property type="match status" value="1"/>
</dbReference>
<reference evidence="3" key="2">
    <citation type="submission" date="2017-02" db="UniProtKB">
        <authorList>
            <consortium name="WormBaseParasite"/>
        </authorList>
    </citation>
    <scope>IDENTIFICATION</scope>
</reference>
<keyword evidence="2" id="KW-1185">Reference proteome</keyword>
<evidence type="ECO:0000313" key="2">
    <source>
        <dbReference type="Proteomes" id="UP000035642"/>
    </source>
</evidence>
<proteinExistence type="predicted"/>
<name>A0A0K0D3U6_ANGCA</name>
<dbReference type="SUPFAM" id="SSF51735">
    <property type="entry name" value="NAD(P)-binding Rossmann-fold domains"/>
    <property type="match status" value="2"/>
</dbReference>
<dbReference type="STRING" id="6313.A0A0K0D3U6"/>
<dbReference type="PANTHER" id="PTHR43000">
    <property type="entry name" value="DTDP-D-GLUCOSE 4,6-DEHYDRATASE-RELATED"/>
    <property type="match status" value="1"/>
</dbReference>
<dbReference type="Gene3D" id="3.40.50.720">
    <property type="entry name" value="NAD(P)-binding Rossmann-like Domain"/>
    <property type="match status" value="2"/>
</dbReference>
<feature type="domain" description="NAD(P)-binding" evidence="1">
    <location>
        <begin position="8"/>
        <end position="129"/>
    </location>
</feature>
<dbReference type="Proteomes" id="UP000035642">
    <property type="component" value="Unassembled WGS sequence"/>
</dbReference>
<sequence>MGCVKCVVPRFIEIAKVRGEYTIQGSGKQMRSWLYVDDASAAIQKVCEGGKVGEVYNLGTYFEENVVDLAYAVQAEVDRQLGRGTSLPRFVSIPDRPYNDMRYLIDITKAERDLNWTPQISFEKGLEKTVTSALEMKSSIKMHVALYGGKGFVGQALQEKFHTVFVVEDELCTLNVTHVVCVTGRTHGNGINTIEYLEGGPERVAENVRDNMYSATVLAHLCRKLGFHFTYVGTGYIFSYDDDHPVGGQRFSEKDIPTFFGSSYSVVKGFTDRQMSHFNQKGWETMNARITLPLTFDLSQPRNLLSKIINYKELFDLPVSISILPDCFIAMVSLMEKRFGGNLNLVNPGPISLYEIVQLYKEVVDPAVNPQPIGVSTERGQILLATKGNCSLDTSLLEKLEHVPTARESLITNFKRMRQENSF</sequence>
<evidence type="ECO:0000259" key="1">
    <source>
        <dbReference type="Pfam" id="PF16363"/>
    </source>
</evidence>
<dbReference type="InterPro" id="IPR036291">
    <property type="entry name" value="NAD(P)-bd_dom_sf"/>
</dbReference>
<reference evidence="2" key="1">
    <citation type="submission" date="2012-09" db="EMBL/GenBank/DDBJ databases">
        <authorList>
            <person name="Martin A.A."/>
        </authorList>
    </citation>
    <scope>NUCLEOTIDE SEQUENCE</scope>
</reference>
<organism evidence="2 3">
    <name type="scientific">Angiostrongylus cantonensis</name>
    <name type="common">Rat lungworm</name>
    <dbReference type="NCBI Taxonomy" id="6313"/>
    <lineage>
        <taxon>Eukaryota</taxon>
        <taxon>Metazoa</taxon>
        <taxon>Ecdysozoa</taxon>
        <taxon>Nematoda</taxon>
        <taxon>Chromadorea</taxon>
        <taxon>Rhabditida</taxon>
        <taxon>Rhabditina</taxon>
        <taxon>Rhabditomorpha</taxon>
        <taxon>Strongyloidea</taxon>
        <taxon>Metastrongylidae</taxon>
        <taxon>Angiostrongylus</taxon>
    </lineage>
</organism>
<protein>
    <submittedName>
        <fullName evidence="3">NAD(P)-bd_dom domain-containing protein</fullName>
    </submittedName>
</protein>
<dbReference type="AlphaFoldDB" id="A0A0K0D3U6"/>
<dbReference type="InterPro" id="IPR016040">
    <property type="entry name" value="NAD(P)-bd_dom"/>
</dbReference>